<evidence type="ECO:0000313" key="4">
    <source>
        <dbReference type="Proteomes" id="UP000263232"/>
    </source>
</evidence>
<dbReference type="Pfam" id="PF00994">
    <property type="entry name" value="MoCF_biosynth"/>
    <property type="match status" value="1"/>
</dbReference>
<dbReference type="Gene3D" id="3.90.950.20">
    <property type="entry name" value="CinA-like"/>
    <property type="match status" value="1"/>
</dbReference>
<dbReference type="EMBL" id="CP023434">
    <property type="protein sequence ID" value="AXY25873.1"/>
    <property type="molecule type" value="Genomic_DNA"/>
</dbReference>
<dbReference type="SUPFAM" id="SSF142433">
    <property type="entry name" value="CinA-like"/>
    <property type="match status" value="1"/>
</dbReference>
<dbReference type="NCBIfam" id="NF001813">
    <property type="entry name" value="PRK00549.1"/>
    <property type="match status" value="1"/>
</dbReference>
<sequence length="421" mass="46415">MKTEIIAVGTEILMGHIVNTNSQDIAQALLGIGLGTYYQQVIGDNPERMKEAFALAGSRSDIIIVSGGLGPTRDDITKQMLGEYLGQELVADQGQLDKIKDYFKTREGGITETDYFQALTFKEGETFFNEVGLACGSVYRKDLDNGQQQYFIVLPGPPFEMRHMLHHYLLPYLTKEIYQDHVIESLYVNFYRIGEAKVAEILDDLIVEQTNPTIAIYAQPRRVTVRITASYPTYNEAMAANQALAEQIIERLAPYFLGYGEHYSLEHYVVEQMKAANLRLSAAESLTGGLVMEALTEVPGSSEVLTGGFVTYQTESKTTLLGIDSSFIQEHSVVSEAVAKAMAEATLAKTGTDLSLALTGVAGPDSLDGRRAGTVFIALAVKDQAIQVKQLDIRHRPRGVVRDIAKSEALSMVKQWLDQNV</sequence>
<dbReference type="AlphaFoldDB" id="A0A347WLB6"/>
<reference evidence="3 4" key="1">
    <citation type="submission" date="2017-09" db="EMBL/GenBank/DDBJ databases">
        <title>Complete genome sequence of Oxytococcus suis strain ZY16052.</title>
        <authorList>
            <person name="Li F."/>
        </authorList>
    </citation>
    <scope>NUCLEOTIDE SEQUENCE [LARGE SCALE GENOMIC DNA]</scope>
    <source>
        <strain evidence="3 4">ZY16052</strain>
    </source>
</reference>
<dbReference type="NCBIfam" id="TIGR00200">
    <property type="entry name" value="cinA_nterm"/>
    <property type="match status" value="1"/>
</dbReference>
<evidence type="ECO:0000313" key="3">
    <source>
        <dbReference type="EMBL" id="AXY25873.1"/>
    </source>
</evidence>
<dbReference type="KEGG" id="abae:CL176_07600"/>
<dbReference type="InterPro" id="IPR050101">
    <property type="entry name" value="CinA"/>
</dbReference>
<evidence type="ECO:0000256" key="1">
    <source>
        <dbReference type="HAMAP-Rule" id="MF_00226"/>
    </source>
</evidence>
<dbReference type="InterPro" id="IPR036425">
    <property type="entry name" value="MoaB/Mog-like_dom_sf"/>
</dbReference>
<keyword evidence="4" id="KW-1185">Reference proteome</keyword>
<dbReference type="RefSeq" id="WP_118990773.1">
    <property type="nucleotide sequence ID" value="NZ_CP023434.1"/>
</dbReference>
<dbReference type="InterPro" id="IPR008136">
    <property type="entry name" value="CinA_C"/>
</dbReference>
<dbReference type="Gene3D" id="3.30.70.2860">
    <property type="match status" value="1"/>
</dbReference>
<dbReference type="InterPro" id="IPR036653">
    <property type="entry name" value="CinA-like_C"/>
</dbReference>
<dbReference type="InterPro" id="IPR001453">
    <property type="entry name" value="MoaB/Mog_dom"/>
</dbReference>
<dbReference type="HAMAP" id="MF_00226_B">
    <property type="entry name" value="CinA_B"/>
    <property type="match status" value="1"/>
</dbReference>
<dbReference type="SMART" id="SM00852">
    <property type="entry name" value="MoCF_biosynth"/>
    <property type="match status" value="1"/>
</dbReference>
<comment type="similarity">
    <text evidence="1">Belongs to the CinA family.</text>
</comment>
<dbReference type="PANTHER" id="PTHR13939">
    <property type="entry name" value="NICOTINAMIDE-NUCLEOTIDE AMIDOHYDROLASE PNCC"/>
    <property type="match status" value="1"/>
</dbReference>
<organism evidence="3 4">
    <name type="scientific">Suicoccus acidiformans</name>
    <dbReference type="NCBI Taxonomy" id="2036206"/>
    <lineage>
        <taxon>Bacteria</taxon>
        <taxon>Bacillati</taxon>
        <taxon>Bacillota</taxon>
        <taxon>Bacilli</taxon>
        <taxon>Lactobacillales</taxon>
        <taxon>Aerococcaceae</taxon>
        <taxon>Suicoccus</taxon>
    </lineage>
</organism>
<gene>
    <name evidence="1" type="primary">cinA</name>
    <name evidence="3" type="ORF">CL176_07600</name>
</gene>
<dbReference type="Pfam" id="PF02464">
    <property type="entry name" value="CinA"/>
    <property type="match status" value="1"/>
</dbReference>
<proteinExistence type="inferred from homology"/>
<dbReference type="CDD" id="cd00885">
    <property type="entry name" value="cinA"/>
    <property type="match status" value="1"/>
</dbReference>
<protein>
    <recommendedName>
        <fullName evidence="1">Putative competence-damage inducible protein</fullName>
    </recommendedName>
</protein>
<dbReference type="Gene3D" id="3.40.980.10">
    <property type="entry name" value="MoaB/Mog-like domain"/>
    <property type="match status" value="1"/>
</dbReference>
<feature type="domain" description="MoaB/Mog" evidence="2">
    <location>
        <begin position="4"/>
        <end position="175"/>
    </location>
</feature>
<name>A0A347WLB6_9LACT</name>
<dbReference type="SUPFAM" id="SSF53218">
    <property type="entry name" value="Molybdenum cofactor biosynthesis proteins"/>
    <property type="match status" value="1"/>
</dbReference>
<dbReference type="InterPro" id="IPR041424">
    <property type="entry name" value="CinA_KH"/>
</dbReference>
<accession>A0A347WLB6</accession>
<dbReference type="InterPro" id="IPR008135">
    <property type="entry name" value="Competence-induced_CinA"/>
</dbReference>
<dbReference type="Pfam" id="PF18146">
    <property type="entry name" value="CinA_KH"/>
    <property type="match status" value="1"/>
</dbReference>
<dbReference type="OrthoDB" id="9801454at2"/>
<dbReference type="PANTHER" id="PTHR13939:SF0">
    <property type="entry name" value="NMN AMIDOHYDROLASE-LIKE PROTEIN YFAY"/>
    <property type="match status" value="1"/>
</dbReference>
<evidence type="ECO:0000259" key="2">
    <source>
        <dbReference type="SMART" id="SM00852"/>
    </source>
</evidence>
<dbReference type="PIRSF" id="PIRSF006728">
    <property type="entry name" value="CinA"/>
    <property type="match status" value="1"/>
</dbReference>
<dbReference type="NCBIfam" id="TIGR00199">
    <property type="entry name" value="PncC_domain"/>
    <property type="match status" value="1"/>
</dbReference>
<dbReference type="Proteomes" id="UP000263232">
    <property type="component" value="Chromosome"/>
</dbReference>